<dbReference type="InterPro" id="IPR017751">
    <property type="entry name" value="G3P_DH_NAD-dep_euk"/>
</dbReference>
<evidence type="ECO:0000256" key="3">
    <source>
        <dbReference type="ARBA" id="ARBA00023027"/>
    </source>
</evidence>
<dbReference type="EMBL" id="JANTQA010000036">
    <property type="protein sequence ID" value="KAJ3436180.1"/>
    <property type="molecule type" value="Genomic_DNA"/>
</dbReference>
<feature type="binding site" evidence="7">
    <location>
        <position position="200"/>
    </location>
    <ligand>
        <name>NAD(+)</name>
        <dbReference type="ChEBI" id="CHEBI:57540"/>
    </ligand>
</feature>
<evidence type="ECO:0000256" key="6">
    <source>
        <dbReference type="PIRSR" id="PIRSR000114-2"/>
    </source>
</evidence>
<keyword evidence="3 7" id="KW-0520">NAD</keyword>
<evidence type="ECO:0000256" key="4">
    <source>
        <dbReference type="ARBA" id="ARBA00048683"/>
    </source>
</evidence>
<dbReference type="GO" id="GO:0005829">
    <property type="term" value="C:cytosol"/>
    <property type="evidence" value="ECO:0007669"/>
    <property type="project" value="TreeGrafter"/>
</dbReference>
<feature type="binding site" evidence="7">
    <location>
        <position position="316"/>
    </location>
    <ligand>
        <name>NAD(+)</name>
        <dbReference type="ChEBI" id="CHEBI:57540"/>
    </ligand>
</feature>
<dbReference type="Proteomes" id="UP001146793">
    <property type="component" value="Unassembled WGS sequence"/>
</dbReference>
<evidence type="ECO:0000256" key="1">
    <source>
        <dbReference type="ARBA" id="ARBA00011009"/>
    </source>
</evidence>
<dbReference type="Gene3D" id="3.40.50.720">
    <property type="entry name" value="NAD(P)-binding Rossmann-like Domain"/>
    <property type="match status" value="1"/>
</dbReference>
<dbReference type="SUPFAM" id="SSF48179">
    <property type="entry name" value="6-phosphogluconate dehydrogenase C-terminal domain-like"/>
    <property type="match status" value="1"/>
</dbReference>
<dbReference type="Gene3D" id="1.10.1040.10">
    <property type="entry name" value="N-(1-d-carboxylethyl)-l-norvaline Dehydrogenase, domain 2"/>
    <property type="match status" value="1"/>
</dbReference>
<dbReference type="FunFam" id="1.10.1040.10:FF:000004">
    <property type="entry name" value="Glycerol-3-phosphate dehydrogenase [NAD(+)]"/>
    <property type="match status" value="1"/>
</dbReference>
<dbReference type="Pfam" id="PF07479">
    <property type="entry name" value="NAD_Gly3P_dh_C"/>
    <property type="match status" value="1"/>
</dbReference>
<proteinExistence type="inferred from homology"/>
<protein>
    <recommendedName>
        <fullName evidence="9">Glycerol-3-phosphate dehydrogenase [NAD(+)]</fullName>
        <ecNumber evidence="9">1.1.1.8</ecNumber>
    </recommendedName>
</protein>
<dbReference type="FunFam" id="3.40.50.720:FF:000365">
    <property type="entry name" value="Glycerol-3-phosphate dehydrogenase [NAD(+)]"/>
    <property type="match status" value="1"/>
</dbReference>
<feature type="binding site" evidence="7">
    <location>
        <position position="345"/>
    </location>
    <ligand>
        <name>NAD(+)</name>
        <dbReference type="ChEBI" id="CHEBI:57540"/>
    </ligand>
</feature>
<evidence type="ECO:0000313" key="12">
    <source>
        <dbReference type="EMBL" id="KAJ3436180.1"/>
    </source>
</evidence>
<comment type="similarity">
    <text evidence="1 8">Belongs to the NAD-dependent glycerol-3-phosphate dehydrogenase family.</text>
</comment>
<dbReference type="PRINTS" id="PR00077">
    <property type="entry name" value="GPDHDRGNASE"/>
</dbReference>
<accession>A0AAV7Z7Y9</accession>
<evidence type="ECO:0000256" key="9">
    <source>
        <dbReference type="RuleBase" id="RU361243"/>
    </source>
</evidence>
<dbReference type="GO" id="GO:0141152">
    <property type="term" value="F:glycerol-3-phosphate dehydrogenase (NAD+) activity"/>
    <property type="evidence" value="ECO:0007669"/>
    <property type="project" value="UniProtKB-UniRule"/>
</dbReference>
<evidence type="ECO:0000259" key="10">
    <source>
        <dbReference type="Pfam" id="PF01210"/>
    </source>
</evidence>
<feature type="binding site" evidence="6">
    <location>
        <begin position="316"/>
        <end position="317"/>
    </location>
    <ligand>
        <name>substrate</name>
    </ligand>
</feature>
<dbReference type="InterPro" id="IPR006168">
    <property type="entry name" value="G3P_DH_NAD-dep"/>
</dbReference>
<evidence type="ECO:0000256" key="2">
    <source>
        <dbReference type="ARBA" id="ARBA00023002"/>
    </source>
</evidence>
<feature type="binding site" evidence="7">
    <location>
        <position position="343"/>
    </location>
    <ligand>
        <name>NAD(+)</name>
        <dbReference type="ChEBI" id="CHEBI:57540"/>
    </ligand>
</feature>
<dbReference type="InterPro" id="IPR011128">
    <property type="entry name" value="G3P_DH_NAD-dep_N"/>
</dbReference>
<feature type="binding site" evidence="6">
    <location>
        <position position="167"/>
    </location>
    <ligand>
        <name>substrate</name>
    </ligand>
</feature>
<dbReference type="EC" id="1.1.1.8" evidence="9"/>
<comment type="catalytic activity">
    <reaction evidence="4 9">
        <text>sn-glycerol 3-phosphate + NAD(+) = dihydroxyacetone phosphate + NADH + H(+)</text>
        <dbReference type="Rhea" id="RHEA:11092"/>
        <dbReference type="ChEBI" id="CHEBI:15378"/>
        <dbReference type="ChEBI" id="CHEBI:57540"/>
        <dbReference type="ChEBI" id="CHEBI:57597"/>
        <dbReference type="ChEBI" id="CHEBI:57642"/>
        <dbReference type="ChEBI" id="CHEBI:57945"/>
        <dbReference type="EC" id="1.1.1.8"/>
    </reaction>
</comment>
<dbReference type="PANTHER" id="PTHR11728">
    <property type="entry name" value="GLYCEROL-3-PHOSPHATE DEHYDROGENASE"/>
    <property type="match status" value="1"/>
</dbReference>
<dbReference type="AlphaFoldDB" id="A0AAV7Z7Y9"/>
<gene>
    <name evidence="12" type="ORF">M0812_18233</name>
</gene>
<dbReference type="GO" id="GO:0005975">
    <property type="term" value="P:carbohydrate metabolic process"/>
    <property type="evidence" value="ECO:0007669"/>
    <property type="project" value="InterPro"/>
</dbReference>
<comment type="caution">
    <text evidence="12">The sequence shown here is derived from an EMBL/GenBank/DDBJ whole genome shotgun (WGS) entry which is preliminary data.</text>
</comment>
<dbReference type="InterPro" id="IPR013328">
    <property type="entry name" value="6PGD_dom2"/>
</dbReference>
<reference evidence="12" key="1">
    <citation type="submission" date="2022-08" db="EMBL/GenBank/DDBJ databases">
        <title>Novel sulphate-reducing endosymbionts in the free-living metamonad Anaeramoeba.</title>
        <authorList>
            <person name="Jerlstrom-Hultqvist J."/>
            <person name="Cepicka I."/>
            <person name="Gallot-Lavallee L."/>
            <person name="Salas-Leiva D."/>
            <person name="Curtis B.A."/>
            <person name="Zahonova K."/>
            <person name="Pipaliya S."/>
            <person name="Dacks J."/>
            <person name="Roger A.J."/>
        </authorList>
    </citation>
    <scope>NUCLEOTIDE SEQUENCE</scope>
    <source>
        <strain evidence="12">Busselton2</strain>
    </source>
</reference>
<sequence>MNSKFLKIGALSALVGLTGFGVYKYLNSESLPKAPFQPIEYEIKPPKKQEKVTLIGSGNWGTACAKIVAENCAKNPEFFEREVRIWVFEEIVEGQKLTEIMNTRHENVKYLPGHKLPDNLVADPDIVSAVKDATLLIFNFPHQFVAQTLEDIQGKVAKGARAITLVKGVNFIEKKHVLVSEMISQELGIEVCSLMGANVANEVAQGQFCETTIGYKNLQTGLILWKLFKTPNFHVRIVNDVKGVEICGALKNIVALGAGFCDGVKSFGGNTKAAIMRVGLMEMKLFAQTFYSSVQTETFFESCGVGDIITTCYGGRNRRCAEVYVRTRKSWQQIEEEQLNGQKLQGVGTSIEVYEILKNANLLYRFPLFHTIYLIVQGELEPDEIVRYDEIC</sequence>
<dbReference type="PANTHER" id="PTHR11728:SF8">
    <property type="entry name" value="GLYCEROL-3-PHOSPHATE DEHYDROGENASE [NAD(+)]-RELATED"/>
    <property type="match status" value="1"/>
</dbReference>
<dbReference type="SUPFAM" id="SSF51735">
    <property type="entry name" value="NAD(P)-binding Rossmann-fold domains"/>
    <property type="match status" value="1"/>
</dbReference>
<feature type="active site" description="Proton acceptor" evidence="5">
    <location>
        <position position="251"/>
    </location>
</feature>
<name>A0AAV7Z7Y9_9EUKA</name>
<dbReference type="InterPro" id="IPR008927">
    <property type="entry name" value="6-PGluconate_DH-like_C_sf"/>
</dbReference>
<organism evidence="12 13">
    <name type="scientific">Anaeramoeba flamelloides</name>
    <dbReference type="NCBI Taxonomy" id="1746091"/>
    <lineage>
        <taxon>Eukaryota</taxon>
        <taxon>Metamonada</taxon>
        <taxon>Anaeramoebidae</taxon>
        <taxon>Anaeramoeba</taxon>
    </lineage>
</organism>
<evidence type="ECO:0000256" key="5">
    <source>
        <dbReference type="PIRSR" id="PIRSR000114-1"/>
    </source>
</evidence>
<dbReference type="InterPro" id="IPR036291">
    <property type="entry name" value="NAD(P)-bd_dom_sf"/>
</dbReference>
<evidence type="ECO:0000313" key="13">
    <source>
        <dbReference type="Proteomes" id="UP001146793"/>
    </source>
</evidence>
<feature type="domain" description="Glycerol-3-phosphate dehydrogenase NAD-dependent N-terminal" evidence="10">
    <location>
        <begin position="51"/>
        <end position="219"/>
    </location>
</feature>
<evidence type="ECO:0000256" key="8">
    <source>
        <dbReference type="RuleBase" id="RU000437"/>
    </source>
</evidence>
<feature type="binding site" evidence="7">
    <location>
        <position position="144"/>
    </location>
    <ligand>
        <name>NAD(+)</name>
        <dbReference type="ChEBI" id="CHEBI:57540"/>
    </ligand>
</feature>
<dbReference type="PIRSF" id="PIRSF000114">
    <property type="entry name" value="Glycerol-3-P_dh"/>
    <property type="match status" value="1"/>
</dbReference>
<evidence type="ECO:0000256" key="7">
    <source>
        <dbReference type="PIRSR" id="PIRSR000114-3"/>
    </source>
</evidence>
<feature type="domain" description="Glycerol-3-phosphate dehydrogenase NAD-dependent C-terminal" evidence="11">
    <location>
        <begin position="240"/>
        <end position="386"/>
    </location>
</feature>
<dbReference type="GO" id="GO:0051287">
    <property type="term" value="F:NAD binding"/>
    <property type="evidence" value="ECO:0007669"/>
    <property type="project" value="UniProtKB-UniRule"/>
</dbReference>
<dbReference type="GO" id="GO:0046168">
    <property type="term" value="P:glycerol-3-phosphate catabolic process"/>
    <property type="evidence" value="ECO:0007669"/>
    <property type="project" value="UniProtKB-UniRule"/>
</dbReference>
<dbReference type="NCBIfam" id="TIGR03376">
    <property type="entry name" value="glycerol3P_DH"/>
    <property type="match status" value="1"/>
</dbReference>
<evidence type="ECO:0000259" key="11">
    <source>
        <dbReference type="Pfam" id="PF07479"/>
    </source>
</evidence>
<feature type="binding site" evidence="7">
    <location>
        <position position="88"/>
    </location>
    <ligand>
        <name>NAD(+)</name>
        <dbReference type="ChEBI" id="CHEBI:57540"/>
    </ligand>
</feature>
<dbReference type="InterPro" id="IPR006109">
    <property type="entry name" value="G3P_DH_NAD-dep_C"/>
</dbReference>
<dbReference type="GO" id="GO:0042803">
    <property type="term" value="F:protein homodimerization activity"/>
    <property type="evidence" value="ECO:0007669"/>
    <property type="project" value="InterPro"/>
</dbReference>
<dbReference type="Pfam" id="PF01210">
    <property type="entry name" value="NAD_Gly3P_dh_N"/>
    <property type="match status" value="1"/>
</dbReference>
<feature type="binding site" evidence="7">
    <location>
        <begin position="56"/>
        <end position="61"/>
    </location>
    <ligand>
        <name>NAD(+)</name>
        <dbReference type="ChEBI" id="CHEBI:57540"/>
    </ligand>
</feature>
<keyword evidence="2 8" id="KW-0560">Oxidoreductase</keyword>